<dbReference type="Pfam" id="PF00551">
    <property type="entry name" value="Formyl_trans_N"/>
    <property type="match status" value="1"/>
</dbReference>
<dbReference type="PANTHER" id="PTHR43369:SF2">
    <property type="entry name" value="PHOSPHORIBOSYLGLYCINAMIDE FORMYLTRANSFERASE"/>
    <property type="match status" value="1"/>
</dbReference>
<dbReference type="EMBL" id="FNAB01000008">
    <property type="protein sequence ID" value="SDD97014.1"/>
    <property type="molecule type" value="Genomic_DNA"/>
</dbReference>
<evidence type="ECO:0000256" key="4">
    <source>
        <dbReference type="ARBA" id="ARBA00022755"/>
    </source>
</evidence>
<evidence type="ECO:0000256" key="1">
    <source>
        <dbReference type="ARBA" id="ARBA00005054"/>
    </source>
</evidence>
<name>A0A1G6Z2N2_9NOCA</name>
<evidence type="ECO:0000259" key="5">
    <source>
        <dbReference type="Pfam" id="PF00551"/>
    </source>
</evidence>
<accession>A0A1G6Z2N2</accession>
<comment type="pathway">
    <text evidence="1">Purine metabolism; IMP biosynthesis via de novo pathway; N(2)-formyl-N(1)-(5-phospho-D-ribosyl)glycinamide from N(1)-(5-phospho-D-ribosyl)glycinamide (10-formyl THF route): step 1/1.</text>
</comment>
<dbReference type="STRING" id="168276.SAMN05444580_10890"/>
<protein>
    <recommendedName>
        <fullName evidence="2">phosphoribosylglycinamide formyltransferase 1</fullName>
        <ecNumber evidence="2">2.1.2.2</ecNumber>
    </recommendedName>
</protein>
<keyword evidence="7" id="KW-1185">Reference proteome</keyword>
<dbReference type="AlphaFoldDB" id="A0A1G6Z2N2"/>
<sequence length="231" mass="24247">MIFVGRGALVWRAVRAADAAGHRVDLVCVGPDEAVPEGIPALRTTDVNDDAATVTAACRDGLVWSINNETILRPKLLGSGLRIYNIHNGPLPAYRGLPEIAIAAALLGGETHYGATLHEVDTGIDTGAVLDIERFPIAPQDGFQEVMLAGLRACHAVFVRNLTAAVENTLSPMPPSTQPAGYYGRRQLADIAARRGTDGFSRAASLGVFAPLYPDLAAATAGQRSPDGAAR</sequence>
<reference evidence="6 7" key="1">
    <citation type="submission" date="2016-10" db="EMBL/GenBank/DDBJ databases">
        <authorList>
            <person name="de Groot N.N."/>
        </authorList>
    </citation>
    <scope>NUCLEOTIDE SEQUENCE [LARGE SCALE GENOMIC DNA]</scope>
    <source>
        <strain evidence="6 7">JCM 11308</strain>
    </source>
</reference>
<dbReference type="InterPro" id="IPR002376">
    <property type="entry name" value="Formyl_transf_N"/>
</dbReference>
<dbReference type="RefSeq" id="WP_072845638.1">
    <property type="nucleotide sequence ID" value="NZ_FNAB01000008.1"/>
</dbReference>
<dbReference type="GO" id="GO:0006189">
    <property type="term" value="P:'de novo' IMP biosynthetic process"/>
    <property type="evidence" value="ECO:0007669"/>
    <property type="project" value="TreeGrafter"/>
</dbReference>
<dbReference type="EC" id="2.1.2.2" evidence="2"/>
<dbReference type="GO" id="GO:0004644">
    <property type="term" value="F:phosphoribosylglycinamide formyltransferase activity"/>
    <property type="evidence" value="ECO:0007669"/>
    <property type="project" value="UniProtKB-EC"/>
</dbReference>
<organism evidence="6 7">
    <name type="scientific">Rhodococcus tukisamuensis</name>
    <dbReference type="NCBI Taxonomy" id="168276"/>
    <lineage>
        <taxon>Bacteria</taxon>
        <taxon>Bacillati</taxon>
        <taxon>Actinomycetota</taxon>
        <taxon>Actinomycetes</taxon>
        <taxon>Mycobacteriales</taxon>
        <taxon>Nocardiaceae</taxon>
        <taxon>Rhodococcus</taxon>
    </lineage>
</organism>
<evidence type="ECO:0000256" key="2">
    <source>
        <dbReference type="ARBA" id="ARBA00012254"/>
    </source>
</evidence>
<gene>
    <name evidence="6" type="ORF">SAMN05444580_10890</name>
</gene>
<dbReference type="PANTHER" id="PTHR43369">
    <property type="entry name" value="PHOSPHORIBOSYLGLYCINAMIDE FORMYLTRANSFERASE"/>
    <property type="match status" value="1"/>
</dbReference>
<dbReference type="Gene3D" id="3.40.50.12230">
    <property type="match status" value="1"/>
</dbReference>
<evidence type="ECO:0000313" key="7">
    <source>
        <dbReference type="Proteomes" id="UP000199417"/>
    </source>
</evidence>
<dbReference type="Proteomes" id="UP000199417">
    <property type="component" value="Unassembled WGS sequence"/>
</dbReference>
<dbReference type="SUPFAM" id="SSF53328">
    <property type="entry name" value="Formyltransferase"/>
    <property type="match status" value="1"/>
</dbReference>
<feature type="domain" description="Formyl transferase N-terminal" evidence="5">
    <location>
        <begin position="81"/>
        <end position="160"/>
    </location>
</feature>
<dbReference type="InterPro" id="IPR036477">
    <property type="entry name" value="Formyl_transf_N_sf"/>
</dbReference>
<keyword evidence="4" id="KW-0658">Purine biosynthesis</keyword>
<evidence type="ECO:0000313" key="6">
    <source>
        <dbReference type="EMBL" id="SDD97014.1"/>
    </source>
</evidence>
<keyword evidence="3 6" id="KW-0808">Transferase</keyword>
<evidence type="ECO:0000256" key="3">
    <source>
        <dbReference type="ARBA" id="ARBA00022679"/>
    </source>
</evidence>
<proteinExistence type="predicted"/>
<dbReference type="GO" id="GO:0005737">
    <property type="term" value="C:cytoplasm"/>
    <property type="evidence" value="ECO:0007669"/>
    <property type="project" value="TreeGrafter"/>
</dbReference>